<organism evidence="2 3">
    <name type="scientific">Saguinus oedipus</name>
    <name type="common">Cotton-top tamarin</name>
    <name type="synonym">Oedipomidas oedipus</name>
    <dbReference type="NCBI Taxonomy" id="9490"/>
    <lineage>
        <taxon>Eukaryota</taxon>
        <taxon>Metazoa</taxon>
        <taxon>Chordata</taxon>
        <taxon>Craniata</taxon>
        <taxon>Vertebrata</taxon>
        <taxon>Euteleostomi</taxon>
        <taxon>Mammalia</taxon>
        <taxon>Eutheria</taxon>
        <taxon>Euarchontoglires</taxon>
        <taxon>Primates</taxon>
        <taxon>Haplorrhini</taxon>
        <taxon>Platyrrhini</taxon>
        <taxon>Cebidae</taxon>
        <taxon>Callitrichinae</taxon>
        <taxon>Saguinus</taxon>
    </lineage>
</organism>
<protein>
    <submittedName>
        <fullName evidence="2">Uncharacterized protein</fullName>
    </submittedName>
</protein>
<gene>
    <name evidence="2" type="ORF">P7K49_035176</name>
</gene>
<evidence type="ECO:0000313" key="2">
    <source>
        <dbReference type="EMBL" id="KAK2089269.1"/>
    </source>
</evidence>
<keyword evidence="3" id="KW-1185">Reference proteome</keyword>
<sequence length="123" mass="13356">MLRAFPCGLTVSGRDFRHLPRGRHFENLRVAGRFRDAVRLAEWLASEDPRLRPRGRTIVVPGFRDLGVPRGLVRSANCDGGGRGVGPGAVLNEERLPESLQRRSQCPGQRGAASMTGQRGGAA</sequence>
<dbReference type="Proteomes" id="UP001266305">
    <property type="component" value="Unassembled WGS sequence"/>
</dbReference>
<evidence type="ECO:0000313" key="3">
    <source>
        <dbReference type="Proteomes" id="UP001266305"/>
    </source>
</evidence>
<proteinExistence type="predicted"/>
<feature type="region of interest" description="Disordered" evidence="1">
    <location>
        <begin position="98"/>
        <end position="123"/>
    </location>
</feature>
<evidence type="ECO:0000256" key="1">
    <source>
        <dbReference type="SAM" id="MobiDB-lite"/>
    </source>
</evidence>
<dbReference type="EMBL" id="JASSZA010000019">
    <property type="protein sequence ID" value="KAK2089269.1"/>
    <property type="molecule type" value="Genomic_DNA"/>
</dbReference>
<name>A0ABQ9TWU5_SAGOE</name>
<comment type="caution">
    <text evidence="2">The sequence shown here is derived from an EMBL/GenBank/DDBJ whole genome shotgun (WGS) entry which is preliminary data.</text>
</comment>
<accession>A0ABQ9TWU5</accession>
<reference evidence="2 3" key="1">
    <citation type="submission" date="2023-05" db="EMBL/GenBank/DDBJ databases">
        <title>B98-5 Cell Line De Novo Hybrid Assembly: An Optical Mapping Approach.</title>
        <authorList>
            <person name="Kananen K."/>
            <person name="Auerbach J.A."/>
            <person name="Kautto E."/>
            <person name="Blachly J.S."/>
        </authorList>
    </citation>
    <scope>NUCLEOTIDE SEQUENCE [LARGE SCALE GENOMIC DNA]</scope>
    <source>
        <strain evidence="2">B95-8</strain>
        <tissue evidence="2">Cell line</tissue>
    </source>
</reference>